<dbReference type="Gene3D" id="1.10.3230.30">
    <property type="entry name" value="Phage gp6-like head-tail connector protein"/>
    <property type="match status" value="1"/>
</dbReference>
<sequence>MALRVVTPPSDTPVSLIEAKAHLRLEESADDAYVEQLIESAASHVAVTCERALMQQEVELISVSPWRSDGAVRLIGGALHNEADLVRVAYLDGNDVEHELPLTSCFLVPGGTATPAALFPKASWPTMSSRPDALRVRYRVGWATAAEVPAPLRHAVLLVVSQLYEFRTPEVTTSIATSGALEALLAPYRFPSI</sequence>
<dbReference type="NCBIfam" id="TIGR02215">
    <property type="entry name" value="phage_chp_gp8"/>
    <property type="match status" value="1"/>
</dbReference>
<dbReference type="CDD" id="cd08054">
    <property type="entry name" value="gp6"/>
    <property type="match status" value="1"/>
</dbReference>
<dbReference type="InterPro" id="IPR011738">
    <property type="entry name" value="Phage_CHP"/>
</dbReference>
<reference evidence="1 2" key="1">
    <citation type="submission" date="2017-08" db="EMBL/GenBank/DDBJ databases">
        <title>Infants hospitalized years apart are colonized by the same room-sourced microbial strains.</title>
        <authorList>
            <person name="Brooks B."/>
            <person name="Olm M.R."/>
            <person name="Firek B.A."/>
            <person name="Baker R."/>
            <person name="Thomas B.C."/>
            <person name="Morowitz M.J."/>
            <person name="Banfield J.F."/>
        </authorList>
    </citation>
    <scope>NUCLEOTIDE SEQUENCE [LARGE SCALE GENOMIC DNA]</scope>
    <source>
        <strain evidence="1">S2_003_000_R2_14</strain>
    </source>
</reference>
<gene>
    <name evidence="1" type="ORF">DI536_28880</name>
</gene>
<dbReference type="InterPro" id="IPR021146">
    <property type="entry name" value="Phage_gp6-like_head-tail"/>
</dbReference>
<evidence type="ECO:0008006" key="3">
    <source>
        <dbReference type="Google" id="ProtNLM"/>
    </source>
</evidence>
<evidence type="ECO:0000313" key="2">
    <source>
        <dbReference type="Proteomes" id="UP000249061"/>
    </source>
</evidence>
<dbReference type="EMBL" id="QFQP01000034">
    <property type="protein sequence ID" value="PZR07073.1"/>
    <property type="molecule type" value="Genomic_DNA"/>
</dbReference>
<organism evidence="1 2">
    <name type="scientific">Archangium gephyra</name>
    <dbReference type="NCBI Taxonomy" id="48"/>
    <lineage>
        <taxon>Bacteria</taxon>
        <taxon>Pseudomonadati</taxon>
        <taxon>Myxococcota</taxon>
        <taxon>Myxococcia</taxon>
        <taxon>Myxococcales</taxon>
        <taxon>Cystobacterineae</taxon>
        <taxon>Archangiaceae</taxon>
        <taxon>Archangium</taxon>
    </lineage>
</organism>
<protein>
    <recommendedName>
        <fullName evidence="3">PhiE125 gp8 family phage protein</fullName>
    </recommendedName>
</protein>
<proteinExistence type="predicted"/>
<dbReference type="Pfam" id="PF05135">
    <property type="entry name" value="Phage_connect_1"/>
    <property type="match status" value="1"/>
</dbReference>
<evidence type="ECO:0000313" key="1">
    <source>
        <dbReference type="EMBL" id="PZR07073.1"/>
    </source>
</evidence>
<accession>A0A2W5T2H5</accession>
<comment type="caution">
    <text evidence="1">The sequence shown here is derived from an EMBL/GenBank/DDBJ whole genome shotgun (WGS) entry which is preliminary data.</text>
</comment>
<dbReference type="Proteomes" id="UP000249061">
    <property type="component" value="Unassembled WGS sequence"/>
</dbReference>
<name>A0A2W5T2H5_9BACT</name>
<dbReference type="AlphaFoldDB" id="A0A2W5T2H5"/>